<reference evidence="1" key="1">
    <citation type="submission" date="2020-07" db="EMBL/GenBank/DDBJ databases">
        <title>Huge and variable diversity of episymbiotic CPR bacteria and DPANN archaea in groundwater ecosystems.</title>
        <authorList>
            <person name="He C.Y."/>
            <person name="Keren R."/>
            <person name="Whittaker M."/>
            <person name="Farag I.F."/>
            <person name="Doudna J."/>
            <person name="Cate J.H.D."/>
            <person name="Banfield J.F."/>
        </authorList>
    </citation>
    <scope>NUCLEOTIDE SEQUENCE</scope>
    <source>
        <strain evidence="1">NC_groundwater_1813_Pr3_B-0.1um_71_17</strain>
    </source>
</reference>
<organism evidence="1 2">
    <name type="scientific">Eiseniibacteriota bacterium</name>
    <dbReference type="NCBI Taxonomy" id="2212470"/>
    <lineage>
        <taxon>Bacteria</taxon>
        <taxon>Candidatus Eiseniibacteriota</taxon>
    </lineage>
</organism>
<feature type="non-terminal residue" evidence="1">
    <location>
        <position position="199"/>
    </location>
</feature>
<comment type="caution">
    <text evidence="1">The sequence shown here is derived from an EMBL/GenBank/DDBJ whole genome shotgun (WGS) entry which is preliminary data.</text>
</comment>
<dbReference type="Proteomes" id="UP000696931">
    <property type="component" value="Unassembled WGS sequence"/>
</dbReference>
<dbReference type="Gene3D" id="3.30.70.360">
    <property type="match status" value="1"/>
</dbReference>
<dbReference type="SUPFAM" id="SSF53187">
    <property type="entry name" value="Zn-dependent exopeptidases"/>
    <property type="match status" value="1"/>
</dbReference>
<protein>
    <submittedName>
        <fullName evidence="1">M20/M25/M40 family metallo-hydrolase</fullName>
    </submittedName>
</protein>
<evidence type="ECO:0000313" key="1">
    <source>
        <dbReference type="EMBL" id="MBI5169658.1"/>
    </source>
</evidence>
<dbReference type="EMBL" id="JACRIW010000061">
    <property type="protein sequence ID" value="MBI5169658.1"/>
    <property type="molecule type" value="Genomic_DNA"/>
</dbReference>
<dbReference type="Pfam" id="PF01546">
    <property type="entry name" value="Peptidase_M20"/>
    <property type="match status" value="1"/>
</dbReference>
<dbReference type="InterPro" id="IPR050072">
    <property type="entry name" value="Peptidase_M20A"/>
</dbReference>
<dbReference type="InterPro" id="IPR002933">
    <property type="entry name" value="Peptidase_M20"/>
</dbReference>
<dbReference type="AlphaFoldDB" id="A0A933SFZ1"/>
<dbReference type="Gene3D" id="3.40.630.10">
    <property type="entry name" value="Zn peptidases"/>
    <property type="match status" value="1"/>
</dbReference>
<proteinExistence type="predicted"/>
<dbReference type="GO" id="GO:0008777">
    <property type="term" value="F:acetylornithine deacetylase activity"/>
    <property type="evidence" value="ECO:0007669"/>
    <property type="project" value="TreeGrafter"/>
</dbReference>
<evidence type="ECO:0000313" key="2">
    <source>
        <dbReference type="Proteomes" id="UP000696931"/>
    </source>
</evidence>
<gene>
    <name evidence="1" type="ORF">HZA61_09235</name>
</gene>
<dbReference type="PANTHER" id="PTHR43808:SF31">
    <property type="entry name" value="N-ACETYL-L-CITRULLINE DEACETYLASE"/>
    <property type="match status" value="1"/>
</dbReference>
<sequence>MSPTSESIAGLLETLVNIPSVTGAEAEIASFVEARLRALPKGEVTRSGLSLVWRGPSRGRPLLVLAGHTDTVPAQGNARARREGDRLYGVGSTDMKAGDAVMLTLAETLDPDALRFDLAMIFYDAEEGPAVHNGLGRLLRELPWLSQAALAILLEPTDLNLEMGCNGVVNAEVRVPGVSAHSARPWMGTNAVGAGAAWL</sequence>
<dbReference type="GO" id="GO:0006526">
    <property type="term" value="P:L-arginine biosynthetic process"/>
    <property type="evidence" value="ECO:0007669"/>
    <property type="project" value="TreeGrafter"/>
</dbReference>
<dbReference type="PANTHER" id="PTHR43808">
    <property type="entry name" value="ACETYLORNITHINE DEACETYLASE"/>
    <property type="match status" value="1"/>
</dbReference>
<accession>A0A933SFZ1</accession>
<name>A0A933SFZ1_UNCEI</name>